<accession>A0A6A6W8E7</accession>
<proteinExistence type="predicted"/>
<organism evidence="1 2">
    <name type="scientific">Pseudovirgaria hyperparasitica</name>
    <dbReference type="NCBI Taxonomy" id="470096"/>
    <lineage>
        <taxon>Eukaryota</taxon>
        <taxon>Fungi</taxon>
        <taxon>Dikarya</taxon>
        <taxon>Ascomycota</taxon>
        <taxon>Pezizomycotina</taxon>
        <taxon>Dothideomycetes</taxon>
        <taxon>Dothideomycetes incertae sedis</taxon>
        <taxon>Acrospermales</taxon>
        <taxon>Acrospermaceae</taxon>
        <taxon>Pseudovirgaria</taxon>
    </lineage>
</organism>
<protein>
    <submittedName>
        <fullName evidence="1">Uncharacterized protein</fullName>
    </submittedName>
</protein>
<evidence type="ECO:0000313" key="1">
    <source>
        <dbReference type="EMBL" id="KAF2758230.1"/>
    </source>
</evidence>
<evidence type="ECO:0000313" key="2">
    <source>
        <dbReference type="Proteomes" id="UP000799437"/>
    </source>
</evidence>
<dbReference type="AlphaFoldDB" id="A0A6A6W8E7"/>
<name>A0A6A6W8E7_9PEZI</name>
<dbReference type="EMBL" id="ML996572">
    <property type="protein sequence ID" value="KAF2758230.1"/>
    <property type="molecule type" value="Genomic_DNA"/>
</dbReference>
<sequence length="279" mass="31702">MIFQKRSLAMVLSALRLKPKPKAELQKSRCMDIVQCSPKPQQPPADPPGACLVSESDLGVKVLFSGITSSQCKSVTSLYPQPQRSGCSDPPASSPMEFDKFHERLQMRLREENFSEKRIQCCLEQLRHNQCDSVQMMVTEIRQAWDQRINASSLVYSIRRWCAPLFHFQWSLDTLSQTCTPLSAAWGVSRIFLQVLHDLTDVPDSIATKFECLQDHVPIFEAYKIAFDEDPNVVTHNVLVRVYVEFYIIFLQVEKIRLRSASKTHSAAPHISDAVAETS</sequence>
<dbReference type="GeneID" id="54482291"/>
<gene>
    <name evidence="1" type="ORF">EJ05DRAFT_381841</name>
</gene>
<keyword evidence="2" id="KW-1185">Reference proteome</keyword>
<reference evidence="1" key="1">
    <citation type="journal article" date="2020" name="Stud. Mycol.">
        <title>101 Dothideomycetes genomes: a test case for predicting lifestyles and emergence of pathogens.</title>
        <authorList>
            <person name="Haridas S."/>
            <person name="Albert R."/>
            <person name="Binder M."/>
            <person name="Bloem J."/>
            <person name="Labutti K."/>
            <person name="Salamov A."/>
            <person name="Andreopoulos B."/>
            <person name="Baker S."/>
            <person name="Barry K."/>
            <person name="Bills G."/>
            <person name="Bluhm B."/>
            <person name="Cannon C."/>
            <person name="Castanera R."/>
            <person name="Culley D."/>
            <person name="Daum C."/>
            <person name="Ezra D."/>
            <person name="Gonzalez J."/>
            <person name="Henrissat B."/>
            <person name="Kuo A."/>
            <person name="Liang C."/>
            <person name="Lipzen A."/>
            <person name="Lutzoni F."/>
            <person name="Magnuson J."/>
            <person name="Mondo S."/>
            <person name="Nolan M."/>
            <person name="Ohm R."/>
            <person name="Pangilinan J."/>
            <person name="Park H.-J."/>
            <person name="Ramirez L."/>
            <person name="Alfaro M."/>
            <person name="Sun H."/>
            <person name="Tritt A."/>
            <person name="Yoshinaga Y."/>
            <person name="Zwiers L.-H."/>
            <person name="Turgeon B."/>
            <person name="Goodwin S."/>
            <person name="Spatafora J."/>
            <person name="Crous P."/>
            <person name="Grigoriev I."/>
        </authorList>
    </citation>
    <scope>NUCLEOTIDE SEQUENCE</scope>
    <source>
        <strain evidence="1">CBS 121739</strain>
    </source>
</reference>
<dbReference type="RefSeq" id="XP_033600681.1">
    <property type="nucleotide sequence ID" value="XM_033741237.1"/>
</dbReference>
<dbReference type="Proteomes" id="UP000799437">
    <property type="component" value="Unassembled WGS sequence"/>
</dbReference>